<accession>A0A8S3SMM4</accession>
<proteinExistence type="predicted"/>
<dbReference type="OrthoDB" id="6256972at2759"/>
<feature type="region of interest" description="Disordered" evidence="2">
    <location>
        <begin position="515"/>
        <end position="594"/>
    </location>
</feature>
<feature type="compositionally biased region" description="Low complexity" evidence="2">
    <location>
        <begin position="722"/>
        <end position="741"/>
    </location>
</feature>
<feature type="compositionally biased region" description="Polar residues" evidence="2">
    <location>
        <begin position="742"/>
        <end position="760"/>
    </location>
</feature>
<name>A0A8S3SMM4_MYTED</name>
<dbReference type="InterPro" id="IPR052270">
    <property type="entry name" value="CACF_protein"/>
</dbReference>
<organism evidence="3 4">
    <name type="scientific">Mytilus edulis</name>
    <name type="common">Blue mussel</name>
    <dbReference type="NCBI Taxonomy" id="6550"/>
    <lineage>
        <taxon>Eukaryota</taxon>
        <taxon>Metazoa</taxon>
        <taxon>Spiralia</taxon>
        <taxon>Lophotrochozoa</taxon>
        <taxon>Mollusca</taxon>
        <taxon>Bivalvia</taxon>
        <taxon>Autobranchia</taxon>
        <taxon>Pteriomorphia</taxon>
        <taxon>Mytilida</taxon>
        <taxon>Mytiloidea</taxon>
        <taxon>Mytilidae</taxon>
        <taxon>Mytilinae</taxon>
        <taxon>Mytilus</taxon>
    </lineage>
</organism>
<dbReference type="Proteomes" id="UP000683360">
    <property type="component" value="Unassembled WGS sequence"/>
</dbReference>
<feature type="region of interest" description="Disordered" evidence="2">
    <location>
        <begin position="258"/>
        <end position="287"/>
    </location>
</feature>
<feature type="compositionally biased region" description="Polar residues" evidence="2">
    <location>
        <begin position="705"/>
        <end position="721"/>
    </location>
</feature>
<feature type="region of interest" description="Disordered" evidence="2">
    <location>
        <begin position="695"/>
        <end position="781"/>
    </location>
</feature>
<evidence type="ECO:0000313" key="4">
    <source>
        <dbReference type="Proteomes" id="UP000683360"/>
    </source>
</evidence>
<feature type="compositionally biased region" description="Polar residues" evidence="2">
    <location>
        <begin position="567"/>
        <end position="576"/>
    </location>
</feature>
<keyword evidence="4" id="KW-1185">Reference proteome</keyword>
<evidence type="ECO:0000256" key="2">
    <source>
        <dbReference type="SAM" id="MobiDB-lite"/>
    </source>
</evidence>
<feature type="coiled-coil region" evidence="1">
    <location>
        <begin position="637"/>
        <end position="694"/>
    </location>
</feature>
<feature type="compositionally biased region" description="Low complexity" evidence="2">
    <location>
        <begin position="761"/>
        <end position="778"/>
    </location>
</feature>
<dbReference type="PANTHER" id="PTHR22028:SF5">
    <property type="entry name" value="COILED-COIL DOMAIN-CONTAINING PROTEIN 191"/>
    <property type="match status" value="1"/>
</dbReference>
<feature type="coiled-coil region" evidence="1">
    <location>
        <begin position="314"/>
        <end position="341"/>
    </location>
</feature>
<dbReference type="EMBL" id="CAJPWZ010001680">
    <property type="protein sequence ID" value="CAG2221280.1"/>
    <property type="molecule type" value="Genomic_DNA"/>
</dbReference>
<feature type="compositionally biased region" description="Polar residues" evidence="2">
    <location>
        <begin position="522"/>
        <end position="538"/>
    </location>
</feature>
<protein>
    <submittedName>
        <fullName evidence="3">Uncharacterized protein</fullName>
    </submittedName>
</protein>
<dbReference type="AlphaFoldDB" id="A0A8S3SMM4"/>
<reference evidence="3" key="1">
    <citation type="submission" date="2021-03" db="EMBL/GenBank/DDBJ databases">
        <authorList>
            <person name="Bekaert M."/>
        </authorList>
    </citation>
    <scope>NUCLEOTIDE SEQUENCE</scope>
</reference>
<evidence type="ECO:0000256" key="1">
    <source>
        <dbReference type="SAM" id="Coils"/>
    </source>
</evidence>
<evidence type="ECO:0000313" key="3">
    <source>
        <dbReference type="EMBL" id="CAG2221280.1"/>
    </source>
</evidence>
<comment type="caution">
    <text evidence="3">The sequence shown here is derived from an EMBL/GenBank/DDBJ whole genome shotgun (WGS) entry which is preliminary data.</text>
</comment>
<gene>
    <name evidence="3" type="ORF">MEDL_34818</name>
</gene>
<feature type="region of interest" description="Disordered" evidence="2">
    <location>
        <begin position="828"/>
        <end position="860"/>
    </location>
</feature>
<sequence length="1055" mass="126633">MGPLVDYNNEEYGMNYYRKQYKDREGNNIRMRKVRLSPLFNGTTLNYNNEEYGMNYYRKQYKDEEDYNNEEYGMNYYRKQYKDEEGKQYKDEEGKIVWDHLEDYNCLTGNNIRMRKEYGMNYYLFNGKQYKDEGRKQYKDEEDYNNEEYGMNYYRKQYKDEEDYNNEEYGMNYYRKQYKDEEDYNNEEYGMNYYRKQYKDEEDPYAFLADMDEGRAVDTVLDQMLKKKVVADRVVNDLGFDDSSKYKDPRLKMELRHKQVKEKREKHEEQLNRKRRDQQAKKEAQLKAKQMILKEDQDKLTKQKKEEMLIRKEMARIRKQMQEERRNVDDLRKREDKKQEELSSYAVKVVDQEEEDRRRKYVEQEKKTEVKQRILLERLNELKKRQEANDLRTLQRHFSAWYNLVLEKRLLMGKARAMGDWKLLFRAWNAWKSFVRSKKIDIETKQHEVDVVKTQRKIQLADSHSKQTLLRKYFAAWQLWVKQEVERKELEHAQSNTKSKMAALLEAAATGKLWTGNETDRTSSTVETSKSSRIQSARTGRKPVTPSASDIDSFFDQPAKRPHSSKSDTSTNISETAKQKRDKRIPTEPWQVTRKHLNLTNEEVANMGDSEDHTEQSDLKVRKRFGTQPWMNTKYITNNFENRHQAQQKILQEQQKQLKEQQRIIEELQFGQNQNKLHEQLEKQQAILEHLAKNITPRSGESVPKGQTSASDVTKQQSSAKSQPISKQSNINQNNSVIVNSLKNEQANTKQNPKTSNVAMDTSRTSSTAVTARTDSTTKSNTKYLQTLKNMDERAAERNRLKAERDEKRRQAEDEKLKQLEAEEELRRKELEEDKRARAEAYREKKRLDKQKEMEKQQRDEKVKLLNAKADEHYIRSIMKYRGLVPFKKLADMAKKNEFVAIAHHKSLIKRHVFSAWFDYVQYIKAQKEKLADNMYKYLIVKRSFNNWRNFKHHTIILEGRARRYHERNLKNKIFSVWSDWACQEVLDSINKDQKAREYYIWKLKQKSFDAIRTFPEEEKKEIERVRRISEMRQKVAALLPDFSASSLKESNDLL</sequence>
<dbReference type="PANTHER" id="PTHR22028">
    <property type="entry name" value="SFI1 SPINDLE BODY DOMAIN-CONTAINING PROTEIN-RELATED"/>
    <property type="match status" value="1"/>
</dbReference>
<keyword evidence="1" id="KW-0175">Coiled coil</keyword>